<keyword evidence="5" id="KW-1185">Reference proteome</keyword>
<feature type="transmembrane region" description="Helical" evidence="1">
    <location>
        <begin position="557"/>
        <end position="574"/>
    </location>
</feature>
<organism evidence="4 5">
    <name type="scientific">Halomonas johnsoniae</name>
    <dbReference type="NCBI Taxonomy" id="502832"/>
    <lineage>
        <taxon>Bacteria</taxon>
        <taxon>Pseudomonadati</taxon>
        <taxon>Pseudomonadota</taxon>
        <taxon>Gammaproteobacteria</taxon>
        <taxon>Oceanospirillales</taxon>
        <taxon>Halomonadaceae</taxon>
        <taxon>Halomonas</taxon>
    </lineage>
</organism>
<dbReference type="InterPro" id="IPR025513">
    <property type="entry name" value="DUF4401"/>
</dbReference>
<feature type="transmembrane region" description="Helical" evidence="1">
    <location>
        <begin position="645"/>
        <end position="666"/>
    </location>
</feature>
<protein>
    <recommendedName>
        <fullName evidence="6">DUF4401 domain-containing protein</fullName>
    </recommendedName>
</protein>
<feature type="transmembrane region" description="Helical" evidence="1">
    <location>
        <begin position="64"/>
        <end position="85"/>
    </location>
</feature>
<feature type="transmembrane region" description="Helical" evidence="1">
    <location>
        <begin position="475"/>
        <end position="504"/>
    </location>
</feature>
<feature type="transmembrane region" description="Helical" evidence="1">
    <location>
        <begin position="687"/>
        <end position="707"/>
    </location>
</feature>
<feature type="transmembrane region" description="Helical" evidence="1">
    <location>
        <begin position="446"/>
        <end position="463"/>
    </location>
</feature>
<evidence type="ECO:0000313" key="4">
    <source>
        <dbReference type="EMBL" id="GGW46687.1"/>
    </source>
</evidence>
<evidence type="ECO:0000313" key="5">
    <source>
        <dbReference type="Proteomes" id="UP000647585"/>
    </source>
</evidence>
<feature type="transmembrane region" description="Helical" evidence="1">
    <location>
        <begin position="405"/>
        <end position="426"/>
    </location>
</feature>
<dbReference type="InterPro" id="IPR018677">
    <property type="entry name" value="DUF2157"/>
</dbReference>
<dbReference type="Pfam" id="PF14345">
    <property type="entry name" value="GDYXXLXY"/>
    <property type="match status" value="1"/>
</dbReference>
<evidence type="ECO:0000256" key="1">
    <source>
        <dbReference type="SAM" id="Phobius"/>
    </source>
</evidence>
<gene>
    <name evidence="4" type="ORF">GCM10007158_04520</name>
</gene>
<feature type="transmembrane region" description="Helical" evidence="1">
    <location>
        <begin position="171"/>
        <end position="194"/>
    </location>
</feature>
<feature type="transmembrane region" description="Helical" evidence="1">
    <location>
        <begin position="91"/>
        <end position="110"/>
    </location>
</feature>
<keyword evidence="1" id="KW-0472">Membrane</keyword>
<comment type="caution">
    <text evidence="4">The sequence shown here is derived from an EMBL/GenBank/DDBJ whole genome shotgun (WGS) entry which is preliminary data.</text>
</comment>
<dbReference type="Proteomes" id="UP000647585">
    <property type="component" value="Unassembled WGS sequence"/>
</dbReference>
<dbReference type="InterPro" id="IPR025833">
    <property type="entry name" value="GDYXXLXY"/>
</dbReference>
<sequence length="855" mass="93235">MAGEVLHFCFNVQPLYRFGADWRHVLLAKALAPVDSMRMPPRVDEQNPQSYPTSADWLQLFMRLLPWLGCLALAGALLFFVAYHWAGMGRWARLGLLQAVLLLAVGMALWQARRPRSRQLALCMAVCVVGVLLALVGQVYQTGADPWQLFAGWAVLALPWVVMARLSGLWLLWWGLVNMAVWFYASVWGLWGALGWPQVAGLWGLAVVNSVALAGWEWGVQRRGWPAGWALRVLALGSGVPVTLLMMHWLSGALTHAFLPVAVYGTWLALLYGVYRYLRLELFMLAGGCLSVMVLVLWLMARYWLSSDGYAIGLLMMALAVTAMGMLSVAWLKRMAGDGPLPWLLRGVQAVAGWLAALCLLGFVATVLVAVIDSGPLTLMMGLGCLGLGFSVLRKMRSHDVMTHLALVFSLTGQFLVAWALLASSWGVGSEGGWNSAWNGTWKSVWLLWMLQVGLAVVMPSALHRFVATLLACIALYMALALHGMGAAASGLILLAVVSVWHGYSCGRGHPEAMHAWGLGLLMGLMVVQGLLYALAPSGLDSLLGTAPRWPGLVRGVTTLLAGGALLWVVHRALTACAVTPASRRLAYAAALFTAGLAFYVPGLSAGLALLLLGYALGQRLVLGAGVVLWLVALGHYYYWLDLSLLAKSGLLLLLGIALLGARGLLARRAHEAASRPQEHRARASRFRWALMLSTLLVLATVNAAIWQKERHLAEGEIVYLALAPVDPRSLMQGDYMALDFALAQRLRQALYEDHSQALPDALNGEVVVRLDDAQVARFQRLDDGSPLASDERRLVFRLRHGQVRFATDAFFFQEGHAERYEAARYGQFRVNAQGALLLTGLYDEALQRLGGLAQ</sequence>
<dbReference type="Pfam" id="PF09925">
    <property type="entry name" value="DUF2157"/>
    <property type="match status" value="1"/>
</dbReference>
<keyword evidence="1" id="KW-0812">Transmembrane</keyword>
<accession>A0ABQ2WAR8</accession>
<reference evidence="5" key="1">
    <citation type="journal article" date="2019" name="Int. J. Syst. Evol. Microbiol.">
        <title>The Global Catalogue of Microorganisms (GCM) 10K type strain sequencing project: providing services to taxonomists for standard genome sequencing and annotation.</title>
        <authorList>
            <consortium name="The Broad Institute Genomics Platform"/>
            <consortium name="The Broad Institute Genome Sequencing Center for Infectious Disease"/>
            <person name="Wu L."/>
            <person name="Ma J."/>
        </authorList>
    </citation>
    <scope>NUCLEOTIDE SEQUENCE [LARGE SCALE GENOMIC DNA]</scope>
    <source>
        <strain evidence="5">KCTC 22157</strain>
    </source>
</reference>
<dbReference type="Pfam" id="PF14351">
    <property type="entry name" value="DUF4401"/>
    <property type="match status" value="1"/>
</dbReference>
<dbReference type="EMBL" id="BMXO01000001">
    <property type="protein sequence ID" value="GGW46687.1"/>
    <property type="molecule type" value="Genomic_DNA"/>
</dbReference>
<feature type="transmembrane region" description="Helical" evidence="1">
    <location>
        <begin position="282"/>
        <end position="304"/>
    </location>
</feature>
<feature type="transmembrane region" description="Helical" evidence="1">
    <location>
        <begin position="122"/>
        <end position="140"/>
    </location>
</feature>
<feature type="transmembrane region" description="Helical" evidence="1">
    <location>
        <begin position="344"/>
        <end position="371"/>
    </location>
</feature>
<feature type="transmembrane region" description="Helical" evidence="1">
    <location>
        <begin position="586"/>
        <end position="614"/>
    </location>
</feature>
<evidence type="ECO:0008006" key="6">
    <source>
        <dbReference type="Google" id="ProtNLM"/>
    </source>
</evidence>
<feature type="transmembrane region" description="Helical" evidence="1">
    <location>
        <begin position="621"/>
        <end position="639"/>
    </location>
</feature>
<feature type="transmembrane region" description="Helical" evidence="1">
    <location>
        <begin position="200"/>
        <end position="218"/>
    </location>
</feature>
<proteinExistence type="predicted"/>
<evidence type="ECO:0000259" key="2">
    <source>
        <dbReference type="Pfam" id="PF09925"/>
    </source>
</evidence>
<feature type="transmembrane region" description="Helical" evidence="1">
    <location>
        <begin position="377"/>
        <end position="393"/>
    </location>
</feature>
<keyword evidence="1" id="KW-1133">Transmembrane helix</keyword>
<feature type="transmembrane region" description="Helical" evidence="1">
    <location>
        <begin position="257"/>
        <end position="275"/>
    </location>
</feature>
<feature type="transmembrane region" description="Helical" evidence="1">
    <location>
        <begin position="516"/>
        <end position="536"/>
    </location>
</feature>
<feature type="domain" description="DUF2157" evidence="2">
    <location>
        <begin position="60"/>
        <end position="170"/>
    </location>
</feature>
<name>A0ABQ2WAR8_9GAMM</name>
<feature type="transmembrane region" description="Helical" evidence="1">
    <location>
        <begin position="310"/>
        <end position="332"/>
    </location>
</feature>
<feature type="transmembrane region" description="Helical" evidence="1">
    <location>
        <begin position="230"/>
        <end position="251"/>
    </location>
</feature>
<feature type="domain" description="DUF4401" evidence="3">
    <location>
        <begin position="342"/>
        <end position="668"/>
    </location>
</feature>
<feature type="transmembrane region" description="Helical" evidence="1">
    <location>
        <begin position="146"/>
        <end position="164"/>
    </location>
</feature>
<evidence type="ECO:0000259" key="3">
    <source>
        <dbReference type="Pfam" id="PF14351"/>
    </source>
</evidence>